<dbReference type="Proteomes" id="UP000193040">
    <property type="component" value="Unassembled WGS sequence"/>
</dbReference>
<comment type="similarity">
    <text evidence="1">Belongs to the mycobacterial PPE family.</text>
</comment>
<comment type="caution">
    <text evidence="4">The sequence shown here is derived from an EMBL/GenBank/DDBJ whole genome shotgun (WGS) entry which is preliminary data.</text>
</comment>
<protein>
    <recommendedName>
        <fullName evidence="6">PPE family protein</fullName>
    </recommendedName>
</protein>
<evidence type="ECO:0008006" key="6">
    <source>
        <dbReference type="Google" id="ProtNLM"/>
    </source>
</evidence>
<dbReference type="RefSeq" id="WP_084953573.1">
    <property type="nucleotide sequence ID" value="NZ_MZZM01000032.1"/>
</dbReference>
<dbReference type="PANTHER" id="PTHR46766:SF1">
    <property type="entry name" value="GLUTAMINE-RICH PROTEIN 2"/>
    <property type="match status" value="1"/>
</dbReference>
<dbReference type="AlphaFoldDB" id="A0A1X0XPU1"/>
<dbReference type="InterPro" id="IPR038332">
    <property type="entry name" value="PPE_sf"/>
</dbReference>
<dbReference type="Gene3D" id="1.20.1260.20">
    <property type="entry name" value="PPE superfamily"/>
    <property type="match status" value="1"/>
</dbReference>
<evidence type="ECO:0000313" key="4">
    <source>
        <dbReference type="EMBL" id="ORJ54929.1"/>
    </source>
</evidence>
<keyword evidence="5" id="KW-1185">Reference proteome</keyword>
<dbReference type="SUPFAM" id="SSF140459">
    <property type="entry name" value="PE/PPE dimer-like"/>
    <property type="match status" value="1"/>
</dbReference>
<dbReference type="GO" id="GO:0052572">
    <property type="term" value="P:response to host immune response"/>
    <property type="evidence" value="ECO:0007669"/>
    <property type="project" value="TreeGrafter"/>
</dbReference>
<accession>A0A1X0XPU1</accession>
<evidence type="ECO:0000259" key="3">
    <source>
        <dbReference type="Pfam" id="PF12484"/>
    </source>
</evidence>
<feature type="domain" description="PPE family C-terminal" evidence="3">
    <location>
        <begin position="325"/>
        <end position="407"/>
    </location>
</feature>
<sequence>MLDFAQLPPEVNSALIYTGPGSGPLLAAAAAWEALAAELYAAATAYGALIAGLTDGPWEGPSASAMLTVALPQVVWLRDTAAQAEQAGTQAAAAAAAFEAAFTETVPPPVVAANRALLLELLATNFLGQNTAAIAAVETEYGEMWAQDAAAMYGYAGASATAAKLPPPQPAAPTTNPAGAAGQAAAVAQAAGSNAPGLDAVPQTLSALAGTPNTAQSPGFSFGGIGMNDEGDGLQLSGPLGDLFEGLTGSQELDLSSPFDAFIRMVSPTRLFTTAFKDVQSIAQGFAPQAAKAATEGAAKVAEGAARAVEAVPQGLSGALGNALGAAGRAASVGGLSVPASWGAVTPAVNPAVVTLNGLGAGVGAAEPATHAVGGMPLMGSGAARSVGAAHFAPPRYGFKPSIITHPPAGG</sequence>
<name>A0A1X0XPU1_MYCSI</name>
<dbReference type="FunFam" id="1.20.1260.20:FF:000001">
    <property type="entry name" value="PPE family protein PPE41"/>
    <property type="match status" value="1"/>
</dbReference>
<dbReference type="EMBL" id="MZZM01000032">
    <property type="protein sequence ID" value="ORJ54929.1"/>
    <property type="molecule type" value="Genomic_DNA"/>
</dbReference>
<evidence type="ECO:0000259" key="2">
    <source>
        <dbReference type="Pfam" id="PF00823"/>
    </source>
</evidence>
<dbReference type="InterPro" id="IPR000030">
    <property type="entry name" value="PPE_dom"/>
</dbReference>
<dbReference type="STRING" id="1784.VC42_12550"/>
<dbReference type="InterPro" id="IPR022171">
    <property type="entry name" value="PPE_C"/>
</dbReference>
<reference evidence="4 5" key="1">
    <citation type="submission" date="2017-03" db="EMBL/GenBank/DDBJ databases">
        <title>Genomic insights into Mycobacterium simiae human colonization.</title>
        <authorList>
            <person name="Steffani J.L."/>
            <person name="Brunck M.E."/>
            <person name="Cruz E."/>
            <person name="Montiel R."/>
            <person name="Barona F."/>
        </authorList>
    </citation>
    <scope>NUCLEOTIDE SEQUENCE [LARGE SCALE GENOMIC DNA]</scope>
    <source>
        <strain evidence="4 5">MsiGto</strain>
    </source>
</reference>
<proteinExistence type="inferred from homology"/>
<dbReference type="Pfam" id="PF12484">
    <property type="entry name" value="PPE-SVP"/>
    <property type="match status" value="1"/>
</dbReference>
<dbReference type="Pfam" id="PF00823">
    <property type="entry name" value="PPE"/>
    <property type="match status" value="1"/>
</dbReference>
<dbReference type="PANTHER" id="PTHR46766">
    <property type="entry name" value="GLUTAMINE-RICH PROTEIN 2"/>
    <property type="match status" value="1"/>
</dbReference>
<feature type="domain" description="PPE" evidence="2">
    <location>
        <begin position="3"/>
        <end position="166"/>
    </location>
</feature>
<evidence type="ECO:0000256" key="1">
    <source>
        <dbReference type="ARBA" id="ARBA00010652"/>
    </source>
</evidence>
<organism evidence="4 5">
    <name type="scientific">Mycobacterium simiae</name>
    <name type="common">Mycobacterium habana</name>
    <dbReference type="NCBI Taxonomy" id="1784"/>
    <lineage>
        <taxon>Bacteria</taxon>
        <taxon>Bacillati</taxon>
        <taxon>Actinomycetota</taxon>
        <taxon>Actinomycetes</taxon>
        <taxon>Mycobacteriales</taxon>
        <taxon>Mycobacteriaceae</taxon>
        <taxon>Mycobacterium</taxon>
        <taxon>Mycobacterium simiae complex</taxon>
    </lineage>
</organism>
<gene>
    <name evidence="4" type="ORF">B5M45_26200</name>
</gene>
<evidence type="ECO:0000313" key="5">
    <source>
        <dbReference type="Proteomes" id="UP000193040"/>
    </source>
</evidence>